<sequence>MQLSAIIRLCRLFVHDPSDENGEPVHLVKVYGTKIGNCNTILDIHKGSPSGYTSGKFLNGKLHCLLHEESNYICWFDLSWESPGKLNFEHGRVQGFKIGSSWRLPLLAWSNSIMKLHASTTKEANMMQEKQTSTSSATSLAPENSLLETNAAGSLNSPQIVDKTSNLTIHSLSDALLSFSETLSQAMQAFRWRPFGGERAN</sequence>
<organism evidence="1 2">
    <name type="scientific">Cinchona calisaya</name>
    <dbReference type="NCBI Taxonomy" id="153742"/>
    <lineage>
        <taxon>Eukaryota</taxon>
        <taxon>Viridiplantae</taxon>
        <taxon>Streptophyta</taxon>
        <taxon>Embryophyta</taxon>
        <taxon>Tracheophyta</taxon>
        <taxon>Spermatophyta</taxon>
        <taxon>Magnoliopsida</taxon>
        <taxon>eudicotyledons</taxon>
        <taxon>Gunneridae</taxon>
        <taxon>Pentapetalae</taxon>
        <taxon>asterids</taxon>
        <taxon>lamiids</taxon>
        <taxon>Gentianales</taxon>
        <taxon>Rubiaceae</taxon>
        <taxon>Cinchonoideae</taxon>
        <taxon>Cinchoneae</taxon>
        <taxon>Cinchona</taxon>
    </lineage>
</organism>
<name>A0ABD2YJ23_9GENT</name>
<comment type="caution">
    <text evidence="1">The sequence shown here is derived from an EMBL/GenBank/DDBJ whole genome shotgun (WGS) entry which is preliminary data.</text>
</comment>
<dbReference type="Proteomes" id="UP001630127">
    <property type="component" value="Unassembled WGS sequence"/>
</dbReference>
<evidence type="ECO:0000313" key="2">
    <source>
        <dbReference type="Proteomes" id="UP001630127"/>
    </source>
</evidence>
<accession>A0ABD2YJ23</accession>
<gene>
    <name evidence="1" type="ORF">ACH5RR_032748</name>
</gene>
<protein>
    <submittedName>
        <fullName evidence="1">Uncharacterized protein</fullName>
    </submittedName>
</protein>
<keyword evidence="2" id="KW-1185">Reference proteome</keyword>
<dbReference type="AlphaFoldDB" id="A0ABD2YJ23"/>
<evidence type="ECO:0000313" key="1">
    <source>
        <dbReference type="EMBL" id="KAL3507366.1"/>
    </source>
</evidence>
<dbReference type="EMBL" id="JBJUIK010000013">
    <property type="protein sequence ID" value="KAL3507366.1"/>
    <property type="molecule type" value="Genomic_DNA"/>
</dbReference>
<proteinExistence type="predicted"/>
<reference evidence="1 2" key="1">
    <citation type="submission" date="2024-11" db="EMBL/GenBank/DDBJ databases">
        <title>A near-complete genome assembly of Cinchona calisaya.</title>
        <authorList>
            <person name="Lian D.C."/>
            <person name="Zhao X.W."/>
            <person name="Wei L."/>
        </authorList>
    </citation>
    <scope>NUCLEOTIDE SEQUENCE [LARGE SCALE GENOMIC DNA]</scope>
    <source>
        <tissue evidence="1">Nenye</tissue>
    </source>
</reference>